<evidence type="ECO:0000313" key="3">
    <source>
        <dbReference type="Proteomes" id="UP000324832"/>
    </source>
</evidence>
<dbReference type="Proteomes" id="UP000324832">
    <property type="component" value="Unassembled WGS sequence"/>
</dbReference>
<evidence type="ECO:0000256" key="1">
    <source>
        <dbReference type="SAM" id="SignalP"/>
    </source>
</evidence>
<keyword evidence="3" id="KW-1185">Reference proteome</keyword>
<reference evidence="2 3" key="1">
    <citation type="submission" date="2017-07" db="EMBL/GenBank/DDBJ databases">
        <authorList>
            <person name="Talla V."/>
            <person name="Backstrom N."/>
        </authorList>
    </citation>
    <scope>NUCLEOTIDE SEQUENCE [LARGE SCALE GENOMIC DNA]</scope>
</reference>
<dbReference type="EMBL" id="FZQP02002114">
    <property type="protein sequence ID" value="VVC94767.1"/>
    <property type="molecule type" value="Genomic_DNA"/>
</dbReference>
<sequence length="120" mass="13759">MWWHILVVFSLAGVASTQNCRGEESKERRYENICDRNGHCRVEPVLELAVQSQAVREVFPSWVSFEWITYDVTDCDAAYAVISAIDAYNDFAHLQWHGSPSSWETQEYLLSRQGDSPSTL</sequence>
<accession>A0A5E4Q8Z5</accession>
<protein>
    <submittedName>
        <fullName evidence="2">Uncharacterized protein</fullName>
    </submittedName>
</protein>
<proteinExistence type="predicted"/>
<keyword evidence="1" id="KW-0732">Signal</keyword>
<evidence type="ECO:0000313" key="2">
    <source>
        <dbReference type="EMBL" id="VVC94767.1"/>
    </source>
</evidence>
<feature type="signal peptide" evidence="1">
    <location>
        <begin position="1"/>
        <end position="17"/>
    </location>
</feature>
<dbReference type="AlphaFoldDB" id="A0A5E4Q8Z5"/>
<organism evidence="2 3">
    <name type="scientific">Leptidea sinapis</name>
    <dbReference type="NCBI Taxonomy" id="189913"/>
    <lineage>
        <taxon>Eukaryota</taxon>
        <taxon>Metazoa</taxon>
        <taxon>Ecdysozoa</taxon>
        <taxon>Arthropoda</taxon>
        <taxon>Hexapoda</taxon>
        <taxon>Insecta</taxon>
        <taxon>Pterygota</taxon>
        <taxon>Neoptera</taxon>
        <taxon>Endopterygota</taxon>
        <taxon>Lepidoptera</taxon>
        <taxon>Glossata</taxon>
        <taxon>Ditrysia</taxon>
        <taxon>Papilionoidea</taxon>
        <taxon>Pieridae</taxon>
        <taxon>Dismorphiinae</taxon>
        <taxon>Leptidea</taxon>
    </lineage>
</organism>
<feature type="chain" id="PRO_5022754192" evidence="1">
    <location>
        <begin position="18"/>
        <end position="120"/>
    </location>
</feature>
<name>A0A5E4Q8Z5_9NEOP</name>
<gene>
    <name evidence="2" type="ORF">LSINAPIS_LOCUS6648</name>
</gene>